<dbReference type="SUPFAM" id="SSF56801">
    <property type="entry name" value="Acetyl-CoA synthetase-like"/>
    <property type="match status" value="1"/>
</dbReference>
<dbReference type="Proteomes" id="UP001232973">
    <property type="component" value="Unassembled WGS sequence"/>
</dbReference>
<dbReference type="PANTHER" id="PTHR43272">
    <property type="entry name" value="LONG-CHAIN-FATTY-ACID--COA LIGASE"/>
    <property type="match status" value="1"/>
</dbReference>
<gene>
    <name evidence="4" type="ORF">J2S03_001847</name>
</gene>
<evidence type="ECO:0000313" key="5">
    <source>
        <dbReference type="Proteomes" id="UP001232973"/>
    </source>
</evidence>
<protein>
    <submittedName>
        <fullName evidence="4">Long-chain acyl-CoA synthetase</fullName>
        <ecNumber evidence="4">6.2.1.3</ecNumber>
    </submittedName>
</protein>
<dbReference type="InterPro" id="IPR000873">
    <property type="entry name" value="AMP-dep_synth/lig_dom"/>
</dbReference>
<dbReference type="RefSeq" id="WP_274454757.1">
    <property type="nucleotide sequence ID" value="NZ_CP067097.1"/>
</dbReference>
<evidence type="ECO:0000256" key="1">
    <source>
        <dbReference type="ARBA" id="ARBA00022741"/>
    </source>
</evidence>
<evidence type="ECO:0000256" key="2">
    <source>
        <dbReference type="ARBA" id="ARBA00022840"/>
    </source>
</evidence>
<dbReference type="Pfam" id="PF23562">
    <property type="entry name" value="AMP-binding_C_3"/>
    <property type="match status" value="1"/>
</dbReference>
<keyword evidence="1" id="KW-0547">Nucleotide-binding</keyword>
<keyword evidence="5" id="KW-1185">Reference proteome</keyword>
<dbReference type="CDD" id="cd05907">
    <property type="entry name" value="VL_LC_FACS_like"/>
    <property type="match status" value="1"/>
</dbReference>
<dbReference type="Gene3D" id="3.40.50.12780">
    <property type="entry name" value="N-terminal domain of ligase-like"/>
    <property type="match status" value="1"/>
</dbReference>
<dbReference type="PROSITE" id="PS00455">
    <property type="entry name" value="AMP_BINDING"/>
    <property type="match status" value="1"/>
</dbReference>
<proteinExistence type="predicted"/>
<dbReference type="EC" id="6.2.1.3" evidence="4"/>
<dbReference type="EMBL" id="JAUSTP010000013">
    <property type="protein sequence ID" value="MDQ0189984.1"/>
    <property type="molecule type" value="Genomic_DNA"/>
</dbReference>
<dbReference type="PANTHER" id="PTHR43272:SF33">
    <property type="entry name" value="AMP-BINDING DOMAIN-CONTAINING PROTEIN-RELATED"/>
    <property type="match status" value="1"/>
</dbReference>
<keyword evidence="2" id="KW-0067">ATP-binding</keyword>
<evidence type="ECO:0000259" key="3">
    <source>
        <dbReference type="Pfam" id="PF00501"/>
    </source>
</evidence>
<reference evidence="4 5" key="1">
    <citation type="submission" date="2023-07" db="EMBL/GenBank/DDBJ databases">
        <title>Genomic Encyclopedia of Type Strains, Phase IV (KMG-IV): sequencing the most valuable type-strain genomes for metagenomic binning, comparative biology and taxonomic classification.</title>
        <authorList>
            <person name="Goeker M."/>
        </authorList>
    </citation>
    <scope>NUCLEOTIDE SEQUENCE [LARGE SCALE GENOMIC DNA]</scope>
    <source>
        <strain evidence="4 5">DSM 4006</strain>
    </source>
</reference>
<feature type="domain" description="AMP-dependent synthetase/ligase" evidence="3">
    <location>
        <begin position="16"/>
        <end position="432"/>
    </location>
</feature>
<evidence type="ECO:0000313" key="4">
    <source>
        <dbReference type="EMBL" id="MDQ0189984.1"/>
    </source>
</evidence>
<comment type="caution">
    <text evidence="4">The sequence shown here is derived from an EMBL/GenBank/DDBJ whole genome shotgun (WGS) entry which is preliminary data.</text>
</comment>
<keyword evidence="4" id="KW-0436">Ligase</keyword>
<dbReference type="InterPro" id="IPR042099">
    <property type="entry name" value="ANL_N_sf"/>
</dbReference>
<sequence length="612" mass="67272">MIPLSQVQSLPQMLARSVDSYETKSALLNPNTVGGYDAWTYAELWRDVRNVACHLADRGVEHGDRVGILAETSAWWAIADFAIMSLGAVVVPIYPSLTPVQVEYNAHQSGMKGLFVQNQKQLKKLVELPADALPELRFLVLFESTLDDKGEWLLAEAERRWQVDLFDDWRQTDAGLDDAAFRERLQSIHRDDLATIVYTSGTTGLPKGTMLTHGNLLANVEGIREIVRVEPTDRSLSYLPLSHIFERTAGQFVALEAGSTIAYSRGFDFIAEDFRRMPPTVFTTVPRLLEKVQEQVMRNVEQGGAFKRWLFRRALACGTAARVEGRPVSAAKLQFYDRVVFEKIRQATGGQLRMIISGGAPLPPYVGRFFAAVGFTVVEGYGMTETSPVVSVNPPEAPRLGTAGKVLSNVEARIAEDGELLVRGPSVMVGYYDDAAATAEAFTPDGWLHTGDIAELTPDGYLRITDRKKNLIVLSTGKKVVPAAIEVEILKDPYIDQVMLIGQGRKYVSAIVVPNEAMLKTLRTTAAGQTSAAAASESASASSAESGSLEAFLLKRIQEATAGFARFEQPKKVLIAKEPFTVENGQLTPSLKVRVKDVLKVYEQEIEALYAE</sequence>
<name>A0ABT9XI43_9BACL</name>
<organism evidence="4 5">
    <name type="scientific">Alicyclobacillus cycloheptanicus</name>
    <dbReference type="NCBI Taxonomy" id="1457"/>
    <lineage>
        <taxon>Bacteria</taxon>
        <taxon>Bacillati</taxon>
        <taxon>Bacillota</taxon>
        <taxon>Bacilli</taxon>
        <taxon>Bacillales</taxon>
        <taxon>Alicyclobacillaceae</taxon>
        <taxon>Alicyclobacillus</taxon>
    </lineage>
</organism>
<dbReference type="GO" id="GO:0004467">
    <property type="term" value="F:long-chain fatty acid-CoA ligase activity"/>
    <property type="evidence" value="ECO:0007669"/>
    <property type="project" value="UniProtKB-EC"/>
</dbReference>
<dbReference type="Pfam" id="PF00501">
    <property type="entry name" value="AMP-binding"/>
    <property type="match status" value="1"/>
</dbReference>
<dbReference type="InterPro" id="IPR020845">
    <property type="entry name" value="AMP-binding_CS"/>
</dbReference>
<accession>A0ABT9XI43</accession>